<dbReference type="InterPro" id="IPR036654">
    <property type="entry name" value="DNA_pol_III_psi_sf"/>
</dbReference>
<evidence type="ECO:0000313" key="1">
    <source>
        <dbReference type="EMBL" id="GLS90917.1"/>
    </source>
</evidence>
<dbReference type="Gene3D" id="3.40.50.10220">
    <property type="entry name" value="DNA polymerase III, psi subunit"/>
    <property type="match status" value="1"/>
</dbReference>
<evidence type="ECO:0000313" key="2">
    <source>
        <dbReference type="Proteomes" id="UP001157353"/>
    </source>
</evidence>
<accession>A0ABQ6E0R7</accession>
<dbReference type="Proteomes" id="UP001157353">
    <property type="component" value="Unassembled WGS sequence"/>
</dbReference>
<organism evidence="1 2">
    <name type="scientific">Psychromonas marina</name>
    <dbReference type="NCBI Taxonomy" id="88364"/>
    <lineage>
        <taxon>Bacteria</taxon>
        <taxon>Pseudomonadati</taxon>
        <taxon>Pseudomonadota</taxon>
        <taxon>Gammaproteobacteria</taxon>
        <taxon>Alteromonadales</taxon>
        <taxon>Psychromonadaceae</taxon>
        <taxon>Psychromonas</taxon>
    </lineage>
</organism>
<proteinExistence type="predicted"/>
<sequence>MLHQKALYLQEMGITHWQVRKPALFTNGSGFPMLDLSACKLLLVCGEGEFNHPLTSAILNAFNVKPAEVCSCTMEQFENQQGELPEIIWSTLGEIKQPGHALLTSPTIAELALQPLAKKQLWKEFCAL</sequence>
<dbReference type="SUPFAM" id="SSF102220">
    <property type="entry name" value="DNA polymerase III psi subunit"/>
    <property type="match status" value="1"/>
</dbReference>
<protein>
    <recommendedName>
        <fullName evidence="3">DNA polymerase III subunit psi</fullName>
    </recommendedName>
</protein>
<keyword evidence="2" id="KW-1185">Reference proteome</keyword>
<gene>
    <name evidence="1" type="ORF">GCM10007916_19840</name>
</gene>
<reference evidence="2" key="1">
    <citation type="journal article" date="2019" name="Int. J. Syst. Evol. Microbiol.">
        <title>The Global Catalogue of Microorganisms (GCM) 10K type strain sequencing project: providing services to taxonomists for standard genome sequencing and annotation.</title>
        <authorList>
            <consortium name="The Broad Institute Genomics Platform"/>
            <consortium name="The Broad Institute Genome Sequencing Center for Infectious Disease"/>
            <person name="Wu L."/>
            <person name="Ma J."/>
        </authorList>
    </citation>
    <scope>NUCLEOTIDE SEQUENCE [LARGE SCALE GENOMIC DNA]</scope>
    <source>
        <strain evidence="2">NBRC 103166</strain>
    </source>
</reference>
<dbReference type="RefSeq" id="WP_284204030.1">
    <property type="nucleotide sequence ID" value="NZ_BSPQ01000005.1"/>
</dbReference>
<evidence type="ECO:0008006" key="3">
    <source>
        <dbReference type="Google" id="ProtNLM"/>
    </source>
</evidence>
<comment type="caution">
    <text evidence="1">The sequence shown here is derived from an EMBL/GenBank/DDBJ whole genome shotgun (WGS) entry which is preliminary data.</text>
</comment>
<dbReference type="Pfam" id="PF03603">
    <property type="entry name" value="DNA_III_psi"/>
    <property type="match status" value="1"/>
</dbReference>
<dbReference type="EMBL" id="BSPQ01000005">
    <property type="protein sequence ID" value="GLS90917.1"/>
    <property type="molecule type" value="Genomic_DNA"/>
</dbReference>
<name>A0ABQ6E0R7_9GAMM</name>
<dbReference type="InterPro" id="IPR004615">
    <property type="entry name" value="DNA_pol_III_psi"/>
</dbReference>